<feature type="compositionally biased region" description="Low complexity" evidence="1">
    <location>
        <begin position="1"/>
        <end position="21"/>
    </location>
</feature>
<sequence>MENNKSIKNNKNIKNNKSIKNNKNRIAFEKQELSGANNSSIIIKRNSIQKNSKKKSKKRIYKKKFNLFSTLKRLFQGKKKSIKKSKANKKR</sequence>
<evidence type="ECO:0000256" key="1">
    <source>
        <dbReference type="SAM" id="MobiDB-lite"/>
    </source>
</evidence>
<feature type="region of interest" description="Disordered" evidence="1">
    <location>
        <begin position="1"/>
        <end position="24"/>
    </location>
</feature>
<reference evidence="2" key="1">
    <citation type="submission" date="2018-11" db="EMBL/GenBank/DDBJ databases">
        <title>A distinct lineage of giant viruses engineers rhodopsin photosystems in predatory marine eukaryotes.</title>
        <authorList>
            <person name="Needham D.M."/>
            <person name="Yoshizawa S."/>
            <person name="Hosaka T."/>
            <person name="Poirier C."/>
            <person name="Choi C.-J."/>
            <person name="Hehenberger E."/>
            <person name="Irwin N.A.T."/>
            <person name="Wilken S."/>
            <person name="Yung C.-M."/>
            <person name="Bachy C."/>
            <person name="Kurihara R."/>
            <person name="Nakajima Y."/>
            <person name="Kojima K."/>
            <person name="Kimura-Someya T."/>
            <person name="Leonard G."/>
            <person name="Malmstrom R.R."/>
            <person name="Mende D."/>
            <person name="Olson D.K."/>
            <person name="Sudo Y."/>
            <person name="Sudek S."/>
            <person name="Richards T.A."/>
            <person name="DeLong E.F."/>
            <person name="Keeling P.J."/>
            <person name="Santoro A.E."/>
            <person name="Shirouzu M."/>
            <person name="Iwasaki W."/>
            <person name="Worden A.Z."/>
        </authorList>
    </citation>
    <scope>NUCLEOTIDE SEQUENCE</scope>
</reference>
<evidence type="ECO:0000313" key="2">
    <source>
        <dbReference type="EMBL" id="QDY51711.1"/>
    </source>
</evidence>
<protein>
    <submittedName>
        <fullName evidence="2">Uncharacterized protein</fullName>
    </submittedName>
</protein>
<dbReference type="EMBL" id="MK250085">
    <property type="protein sequence ID" value="QDY51711.1"/>
    <property type="molecule type" value="Genomic_DNA"/>
</dbReference>
<gene>
    <name evidence="2" type="ORF">1_96</name>
</gene>
<accession>A0A5B8INR3</accession>
<organism evidence="2">
    <name type="scientific">Mimiviridae sp. ChoanoV1</name>
    <dbReference type="NCBI Taxonomy" id="2596887"/>
    <lineage>
        <taxon>Viruses</taxon>
        <taxon>Varidnaviria</taxon>
        <taxon>Bamfordvirae</taxon>
        <taxon>Nucleocytoviricota</taxon>
        <taxon>Megaviricetes</taxon>
        <taxon>Imitervirales</taxon>
        <taxon>Schizomimiviridae</taxon>
    </lineage>
</organism>
<proteinExistence type="predicted"/>
<name>A0A5B8INR3_9VIRU</name>